<dbReference type="EMBL" id="AYXG01000079">
    <property type="protein sequence ID" value="EWC62448.1"/>
    <property type="molecule type" value="Genomic_DNA"/>
</dbReference>
<evidence type="ECO:0000256" key="5">
    <source>
        <dbReference type="SAM" id="Coils"/>
    </source>
</evidence>
<reference evidence="9 10" key="1">
    <citation type="journal article" date="2014" name="Genome Announc.">
        <title>Draft Genome Sequence of the Antitrypanosomally Active Sponge-Associated Bacterium Actinokineospora sp. Strain EG49.</title>
        <authorList>
            <person name="Harjes J."/>
            <person name="Ryu T."/>
            <person name="Abdelmohsen U.R."/>
            <person name="Moitinho-Silva L."/>
            <person name="Horn H."/>
            <person name="Ravasi T."/>
            <person name="Hentschel U."/>
        </authorList>
    </citation>
    <scope>NUCLEOTIDE SEQUENCE [LARGE SCALE GENOMIC DNA]</scope>
    <source>
        <strain evidence="9 10">EG49</strain>
    </source>
</reference>
<evidence type="ECO:0000313" key="10">
    <source>
        <dbReference type="Proteomes" id="UP000019277"/>
    </source>
</evidence>
<feature type="domain" description="NlpC/P60" evidence="8">
    <location>
        <begin position="314"/>
        <end position="453"/>
    </location>
</feature>
<feature type="region of interest" description="Disordered" evidence="6">
    <location>
        <begin position="33"/>
        <end position="59"/>
    </location>
</feature>
<keyword evidence="7" id="KW-0732">Signal</keyword>
<comment type="caution">
    <text evidence="9">The sequence shown here is derived from an EMBL/GenBank/DDBJ whole genome shotgun (WGS) entry which is preliminary data.</text>
</comment>
<name>W7IPX8_9PSEU</name>
<dbReference type="PROSITE" id="PS51935">
    <property type="entry name" value="NLPC_P60"/>
    <property type="match status" value="1"/>
</dbReference>
<dbReference type="Proteomes" id="UP000019277">
    <property type="component" value="Unassembled WGS sequence"/>
</dbReference>
<keyword evidence="10" id="KW-1185">Reference proteome</keyword>
<dbReference type="Gene3D" id="3.90.1720.10">
    <property type="entry name" value="endopeptidase domain like (from Nostoc punctiforme)"/>
    <property type="match status" value="1"/>
</dbReference>
<organism evidence="9 10">
    <name type="scientific">Actinokineospora spheciospongiae</name>
    <dbReference type="NCBI Taxonomy" id="909613"/>
    <lineage>
        <taxon>Bacteria</taxon>
        <taxon>Bacillati</taxon>
        <taxon>Actinomycetota</taxon>
        <taxon>Actinomycetes</taxon>
        <taxon>Pseudonocardiales</taxon>
        <taxon>Pseudonocardiaceae</taxon>
        <taxon>Actinokineospora</taxon>
    </lineage>
</organism>
<evidence type="ECO:0000256" key="6">
    <source>
        <dbReference type="SAM" id="MobiDB-lite"/>
    </source>
</evidence>
<dbReference type="PATRIC" id="fig|909613.9.peg.2272"/>
<dbReference type="GO" id="GO:0008234">
    <property type="term" value="F:cysteine-type peptidase activity"/>
    <property type="evidence" value="ECO:0007669"/>
    <property type="project" value="UniProtKB-KW"/>
</dbReference>
<keyword evidence="2" id="KW-0645">Protease</keyword>
<dbReference type="InterPro" id="IPR038765">
    <property type="entry name" value="Papain-like_cys_pep_sf"/>
</dbReference>
<dbReference type="InterPro" id="IPR000064">
    <property type="entry name" value="NLP_P60_dom"/>
</dbReference>
<comment type="similarity">
    <text evidence="1">Belongs to the peptidase C40 family.</text>
</comment>
<evidence type="ECO:0000313" key="9">
    <source>
        <dbReference type="EMBL" id="EWC62448.1"/>
    </source>
</evidence>
<evidence type="ECO:0000256" key="4">
    <source>
        <dbReference type="ARBA" id="ARBA00022807"/>
    </source>
</evidence>
<dbReference type="RefSeq" id="WP_411431356.1">
    <property type="nucleotide sequence ID" value="NZ_AYXG01000079.1"/>
</dbReference>
<evidence type="ECO:0000259" key="8">
    <source>
        <dbReference type="PROSITE" id="PS51935"/>
    </source>
</evidence>
<feature type="signal peptide" evidence="7">
    <location>
        <begin position="1"/>
        <end position="29"/>
    </location>
</feature>
<feature type="chain" id="PRO_5038981045" evidence="7">
    <location>
        <begin position="30"/>
        <end position="453"/>
    </location>
</feature>
<keyword evidence="5" id="KW-0175">Coiled coil</keyword>
<evidence type="ECO:0000256" key="2">
    <source>
        <dbReference type="ARBA" id="ARBA00022670"/>
    </source>
</evidence>
<sequence>MRSRRSVSLGLFATSVVLLSVVALSSVSAVGTAVAVPPPPPNPSDSQLDAGRAEADRRAGKVGELTNQLAQAESRLMRLQAEVEAKLEDANKALVDMQTAQDVAAQAAADAESARRESEGAGKAIDDARDLLDDFAAGSYKQGSTVGSISAYLGAKSPEDLLARAEMLNAISGTELDALDRLQRARTEKANRDSRARAALELADRKRSEAEQAKREADTATATAQRARADQAGQSQELQAAKADYERQLTEAQAAVGGLENQRQRYQEWLAAKQREDEANAAAAAAAQNTGGGGGSGGGGGGGSADDSAGPRPIGSARTVINRALSQLGVQYAWGGGNAHGPTRGIRDGGVADAFGDYAKIGFDCSGLMIYAFAGAGIRLPHYSGYQATAGRRVPLSQKAPGDMLFWTTGGRIHHVALYLGNGQMVEAPYSGSRVRIAPVRYGGIVPYATRVL</sequence>
<dbReference type="SUPFAM" id="SSF54001">
    <property type="entry name" value="Cysteine proteinases"/>
    <property type="match status" value="1"/>
</dbReference>
<evidence type="ECO:0000256" key="3">
    <source>
        <dbReference type="ARBA" id="ARBA00022801"/>
    </source>
</evidence>
<feature type="compositionally biased region" description="Low complexity" evidence="6">
    <location>
        <begin position="280"/>
        <end position="289"/>
    </location>
</feature>
<feature type="compositionally biased region" description="Basic and acidic residues" evidence="6">
    <location>
        <begin position="201"/>
        <end position="218"/>
    </location>
</feature>
<feature type="region of interest" description="Disordered" evidence="6">
    <location>
        <begin position="280"/>
        <end position="315"/>
    </location>
</feature>
<proteinExistence type="inferred from homology"/>
<dbReference type="InterPro" id="IPR051794">
    <property type="entry name" value="PG_Endopeptidase_C40"/>
</dbReference>
<dbReference type="PANTHER" id="PTHR47359:SF3">
    <property type="entry name" value="NLP_P60 DOMAIN-CONTAINING PROTEIN-RELATED"/>
    <property type="match status" value="1"/>
</dbReference>
<feature type="region of interest" description="Disordered" evidence="6">
    <location>
        <begin position="201"/>
        <end position="241"/>
    </location>
</feature>
<dbReference type="Gene3D" id="6.10.250.3150">
    <property type="match status" value="1"/>
</dbReference>
<dbReference type="GO" id="GO:0006508">
    <property type="term" value="P:proteolysis"/>
    <property type="evidence" value="ECO:0007669"/>
    <property type="project" value="UniProtKB-KW"/>
</dbReference>
<feature type="compositionally biased region" description="Gly residues" evidence="6">
    <location>
        <begin position="290"/>
        <end position="304"/>
    </location>
</feature>
<protein>
    <submittedName>
        <fullName evidence="9">NLP/P60 family protein</fullName>
    </submittedName>
</protein>
<evidence type="ECO:0000256" key="7">
    <source>
        <dbReference type="SAM" id="SignalP"/>
    </source>
</evidence>
<dbReference type="Pfam" id="PF00877">
    <property type="entry name" value="NLPC_P60"/>
    <property type="match status" value="1"/>
</dbReference>
<keyword evidence="4" id="KW-0788">Thiol protease</keyword>
<gene>
    <name evidence="9" type="ORF">UO65_2266</name>
</gene>
<accession>W7IPX8</accession>
<dbReference type="eggNOG" id="COG0791">
    <property type="taxonomic scope" value="Bacteria"/>
</dbReference>
<evidence type="ECO:0000256" key="1">
    <source>
        <dbReference type="ARBA" id="ARBA00007074"/>
    </source>
</evidence>
<keyword evidence="3" id="KW-0378">Hydrolase</keyword>
<dbReference type="STRING" id="909613.UO65_2266"/>
<dbReference type="AlphaFoldDB" id="W7IPX8"/>
<dbReference type="PANTHER" id="PTHR47359">
    <property type="entry name" value="PEPTIDOGLYCAN DL-ENDOPEPTIDASE CWLO"/>
    <property type="match status" value="1"/>
</dbReference>
<feature type="compositionally biased region" description="Low complexity" evidence="6">
    <location>
        <begin position="219"/>
        <end position="232"/>
    </location>
</feature>
<feature type="coiled-coil region" evidence="5">
    <location>
        <begin position="62"/>
        <end position="117"/>
    </location>
</feature>